<name>A0A8W8MEH7_MAGGI</name>
<proteinExistence type="predicted"/>
<protein>
    <submittedName>
        <fullName evidence="1">Uncharacterized protein</fullName>
    </submittedName>
</protein>
<dbReference type="Proteomes" id="UP000005408">
    <property type="component" value="Unassembled WGS sequence"/>
</dbReference>
<keyword evidence="2" id="KW-1185">Reference proteome</keyword>
<organism evidence="1 2">
    <name type="scientific">Magallana gigas</name>
    <name type="common">Pacific oyster</name>
    <name type="synonym">Crassostrea gigas</name>
    <dbReference type="NCBI Taxonomy" id="29159"/>
    <lineage>
        <taxon>Eukaryota</taxon>
        <taxon>Metazoa</taxon>
        <taxon>Spiralia</taxon>
        <taxon>Lophotrochozoa</taxon>
        <taxon>Mollusca</taxon>
        <taxon>Bivalvia</taxon>
        <taxon>Autobranchia</taxon>
        <taxon>Pteriomorphia</taxon>
        <taxon>Ostreida</taxon>
        <taxon>Ostreoidea</taxon>
        <taxon>Ostreidae</taxon>
        <taxon>Magallana</taxon>
    </lineage>
</organism>
<accession>A0A8W8MEH7</accession>
<sequence>MAEKLEPAQRLEFLHFGHAFMSNLDNVQSSVFPYALLHSSNARTLAGGSEREPVEYGAGEIETYRADERTDPLKPGTCSFKQDCEAILFLTVNKEKTKLVVQTLVTANNHETSNNAFQHYPEQRRLSEAKNKRSGNNA</sequence>
<dbReference type="EnsemblMetazoa" id="G33413.1">
    <property type="protein sequence ID" value="G33413.1:cds"/>
    <property type="gene ID" value="G33413"/>
</dbReference>
<evidence type="ECO:0000313" key="1">
    <source>
        <dbReference type="EnsemblMetazoa" id="G33413.1:cds"/>
    </source>
</evidence>
<reference evidence="1" key="1">
    <citation type="submission" date="2022-08" db="UniProtKB">
        <authorList>
            <consortium name="EnsemblMetazoa"/>
        </authorList>
    </citation>
    <scope>IDENTIFICATION</scope>
    <source>
        <strain evidence="1">05x7-T-G4-1.051#20</strain>
    </source>
</reference>
<evidence type="ECO:0000313" key="2">
    <source>
        <dbReference type="Proteomes" id="UP000005408"/>
    </source>
</evidence>
<dbReference type="AlphaFoldDB" id="A0A8W8MEH7"/>